<protein>
    <submittedName>
        <fullName evidence="3">Uncharacterized protein</fullName>
    </submittedName>
</protein>
<gene>
    <name evidence="3" type="ORF">RFI_22641</name>
</gene>
<keyword evidence="2" id="KW-0812">Transmembrane</keyword>
<evidence type="ECO:0000313" key="4">
    <source>
        <dbReference type="Proteomes" id="UP000023152"/>
    </source>
</evidence>
<proteinExistence type="predicted"/>
<feature type="transmembrane region" description="Helical" evidence="2">
    <location>
        <begin position="94"/>
        <end position="112"/>
    </location>
</feature>
<accession>X6MNR3</accession>
<dbReference type="Proteomes" id="UP000023152">
    <property type="component" value="Unassembled WGS sequence"/>
</dbReference>
<evidence type="ECO:0000256" key="1">
    <source>
        <dbReference type="SAM" id="MobiDB-lite"/>
    </source>
</evidence>
<keyword evidence="4" id="KW-1185">Reference proteome</keyword>
<feature type="region of interest" description="Disordered" evidence="1">
    <location>
        <begin position="1"/>
        <end position="26"/>
    </location>
</feature>
<sequence>MPKSKKSKKSQADTPTGSKDKSEPQDDFNPIAKSKLAETVVFAQLLKLLSRALDPIFDDRDSWEAVFYPQHYIYLQNMTYFIGLGPIVALFYRFYDLCLIYTLSWLFTVYYWQFPTLNSLKSATETFLLHCNFWFHIYKTSYYLRDPWTSQFYYTTVFVIGNLSV</sequence>
<dbReference type="AlphaFoldDB" id="X6MNR3"/>
<evidence type="ECO:0000256" key="2">
    <source>
        <dbReference type="SAM" id="Phobius"/>
    </source>
</evidence>
<evidence type="ECO:0000313" key="3">
    <source>
        <dbReference type="EMBL" id="ETO14725.1"/>
    </source>
</evidence>
<reference evidence="3 4" key="1">
    <citation type="journal article" date="2013" name="Curr. Biol.">
        <title>The Genome of the Foraminiferan Reticulomyxa filosa.</title>
        <authorList>
            <person name="Glockner G."/>
            <person name="Hulsmann N."/>
            <person name="Schleicher M."/>
            <person name="Noegel A.A."/>
            <person name="Eichinger L."/>
            <person name="Gallinger C."/>
            <person name="Pawlowski J."/>
            <person name="Sierra R."/>
            <person name="Euteneuer U."/>
            <person name="Pillet L."/>
            <person name="Moustafa A."/>
            <person name="Platzer M."/>
            <person name="Groth M."/>
            <person name="Szafranski K."/>
            <person name="Schliwa M."/>
        </authorList>
    </citation>
    <scope>NUCLEOTIDE SEQUENCE [LARGE SCALE GENOMIC DNA]</scope>
</reference>
<keyword evidence="2" id="KW-1133">Transmembrane helix</keyword>
<comment type="caution">
    <text evidence="3">The sequence shown here is derived from an EMBL/GenBank/DDBJ whole genome shotgun (WGS) entry which is preliminary data.</text>
</comment>
<dbReference type="EMBL" id="ASPP01019824">
    <property type="protein sequence ID" value="ETO14725.1"/>
    <property type="molecule type" value="Genomic_DNA"/>
</dbReference>
<organism evidence="3 4">
    <name type="scientific">Reticulomyxa filosa</name>
    <dbReference type="NCBI Taxonomy" id="46433"/>
    <lineage>
        <taxon>Eukaryota</taxon>
        <taxon>Sar</taxon>
        <taxon>Rhizaria</taxon>
        <taxon>Retaria</taxon>
        <taxon>Foraminifera</taxon>
        <taxon>Monothalamids</taxon>
        <taxon>Reticulomyxidae</taxon>
        <taxon>Reticulomyxa</taxon>
    </lineage>
</organism>
<keyword evidence="2" id="KW-0472">Membrane</keyword>
<name>X6MNR3_RETFI</name>